<gene>
    <name evidence="1" type="ORF">CSSPTR1EN2_LOCUS16061</name>
</gene>
<protein>
    <submittedName>
        <fullName evidence="1">Uncharacterized protein</fullName>
    </submittedName>
</protein>
<reference evidence="1" key="1">
    <citation type="submission" date="2024-02" db="EMBL/GenBank/DDBJ databases">
        <authorList>
            <consortium name="ELIXIR-Norway"/>
            <consortium name="Elixir Norway"/>
        </authorList>
    </citation>
    <scope>NUCLEOTIDE SEQUENCE</scope>
</reference>
<sequence>MLELLPNPPIYGKYSHRLGEYPGYLDHSQPPMWNDGAPQRLFRKRIAPRNAGVGRVGQMDYTWDDRVMSDGQFERNPQAKEAHDWIWSNIKDPNVFGFKPPRRWDHCGVRLIPPRPFYDREDGHFLLNNTCTLVRLHMKPELRRLQCYWLPKLPKLIHPISYHPPVPRTRRASTMWIRPQYWVPPNTPWNIKSVLDDLEIEALQVTEMLKADKLNTQKYYKRFKGEIDHLRALHKLPKQPPSPPKEIIPCKFKVRQEELKNIREIKPQWEDTTLDFWIDELPNIEGIILAEEKARKDEANAKATAYAKLREEQLLSIEQKTLNPSLNCYTCSQDCNSPRLSKINIDIRK</sequence>
<accession>A0ABP0UHU5</accession>
<evidence type="ECO:0000313" key="1">
    <source>
        <dbReference type="EMBL" id="CAK9222430.1"/>
    </source>
</evidence>
<evidence type="ECO:0000313" key="2">
    <source>
        <dbReference type="Proteomes" id="UP001497512"/>
    </source>
</evidence>
<name>A0ABP0UHU5_9BRYO</name>
<dbReference type="Proteomes" id="UP001497512">
    <property type="component" value="Chromosome 4"/>
</dbReference>
<organism evidence="1 2">
    <name type="scientific">Sphagnum troendelagicum</name>
    <dbReference type="NCBI Taxonomy" id="128251"/>
    <lineage>
        <taxon>Eukaryota</taxon>
        <taxon>Viridiplantae</taxon>
        <taxon>Streptophyta</taxon>
        <taxon>Embryophyta</taxon>
        <taxon>Bryophyta</taxon>
        <taxon>Sphagnophytina</taxon>
        <taxon>Sphagnopsida</taxon>
        <taxon>Sphagnales</taxon>
        <taxon>Sphagnaceae</taxon>
        <taxon>Sphagnum</taxon>
    </lineage>
</organism>
<proteinExistence type="predicted"/>
<dbReference type="EMBL" id="OZ019896">
    <property type="protein sequence ID" value="CAK9222430.1"/>
    <property type="molecule type" value="Genomic_DNA"/>
</dbReference>
<keyword evidence="2" id="KW-1185">Reference proteome</keyword>